<comment type="caution">
    <text evidence="1">The sequence shown here is derived from an EMBL/GenBank/DDBJ whole genome shotgun (WGS) entry which is preliminary data.</text>
</comment>
<reference evidence="1 2" key="1">
    <citation type="submission" date="2020-11" db="EMBL/GenBank/DDBJ databases">
        <title>Sulfur oxidizing isolate from Hospital Hole Sinkhole.</title>
        <authorList>
            <person name="Scott K.M."/>
        </authorList>
    </citation>
    <scope>NUCLEOTIDE SEQUENCE [LARGE SCALE GENOMIC DNA]</scope>
    <source>
        <strain evidence="1 2">HH1</strain>
    </source>
</reference>
<dbReference type="Proteomes" id="UP001193680">
    <property type="component" value="Unassembled WGS sequence"/>
</dbReference>
<name>A0ABS0BTD7_9GAMM</name>
<dbReference type="EMBL" id="JACBGI020000002">
    <property type="protein sequence ID" value="MBF6057101.1"/>
    <property type="molecule type" value="Genomic_DNA"/>
</dbReference>
<proteinExistence type="predicted"/>
<evidence type="ECO:0000313" key="1">
    <source>
        <dbReference type="EMBL" id="MBF6057101.1"/>
    </source>
</evidence>
<gene>
    <name evidence="1" type="ORF">H8792_001975</name>
</gene>
<organism evidence="1 2">
    <name type="scientific">Thiomicrorhabdus heinhorstiae</name>
    <dbReference type="NCBI Taxonomy" id="2748010"/>
    <lineage>
        <taxon>Bacteria</taxon>
        <taxon>Pseudomonadati</taxon>
        <taxon>Pseudomonadota</taxon>
        <taxon>Gammaproteobacteria</taxon>
        <taxon>Thiotrichales</taxon>
        <taxon>Piscirickettsiaceae</taxon>
        <taxon>Thiomicrorhabdus</taxon>
    </lineage>
</organism>
<keyword evidence="2" id="KW-1185">Reference proteome</keyword>
<protein>
    <submittedName>
        <fullName evidence="1">Uncharacterized protein</fullName>
    </submittedName>
</protein>
<evidence type="ECO:0000313" key="2">
    <source>
        <dbReference type="Proteomes" id="UP001193680"/>
    </source>
</evidence>
<dbReference type="RefSeq" id="WP_194947470.1">
    <property type="nucleotide sequence ID" value="NZ_JACBGI020000002.1"/>
</dbReference>
<sequence>MSHPAKMGYQPLVGFLLGFLSLLVALSYFSTQLANKSLLQAKALSSLAQKLNLSSLNANSPVFSSAKNSLSRSGHRHAYQPLNLLSHIKHKTARIRNMILKIVHANQNRTVNTIEFVLDKAQQKIHATSAVVIDIILNRHLFTTNKRTINAL</sequence>
<accession>A0ABS0BTD7</accession>